<dbReference type="RefSeq" id="WP_344660274.1">
    <property type="nucleotide sequence ID" value="NZ_BAAAQM010000038.1"/>
</dbReference>
<keyword evidence="3 4" id="KW-0732">Signal</keyword>
<gene>
    <name evidence="5" type="ORF">GCM10009838_57660</name>
</gene>
<keyword evidence="2" id="KW-0813">Transport</keyword>
<evidence type="ECO:0000256" key="1">
    <source>
        <dbReference type="ARBA" id="ARBA00008520"/>
    </source>
</evidence>
<dbReference type="PROSITE" id="PS51257">
    <property type="entry name" value="PROKAR_LIPOPROTEIN"/>
    <property type="match status" value="1"/>
</dbReference>
<feature type="signal peptide" evidence="4">
    <location>
        <begin position="1"/>
        <end position="23"/>
    </location>
</feature>
<comment type="similarity">
    <text evidence="1">Belongs to the bacterial solute-binding protein 1 family.</text>
</comment>
<sequence length="452" mass="47674">MRTPLRRARVSIPALLCAAALLAGCGTGGTDASGSAPKARTGADDTTPVTITFWHAFTDDREVDAVAKVLDKFHAKYPYITVNAVKGQTDDKINQAVRGGTAPDVAASFNAGNVGGWCSSGGMQDLGPDIAADKVDLSVIPKAVQDYTAFKGKRCTMPWLADTFGLYYNKKLFAAAGIAEPPKTMSELADDAKKLTAYNGDGSIRVAGFMPYMGGYEMVTEHLVTAWGGQWLTADGKSNTSQDPAFAAALTWQKKLVDTMGADKLKAFKTAMAPEQSAQNAFEAGNLAMMVDGEWRTAFIKGDQSAVDYGTAPIPAADDHPELYGSGYVGGNVIGIPKGSKHPDAAWKLVKFLSTDTDALVTLANDVGNVPTTLPALDSPQLTLTSDPHFKTFLDVYKNPHTSTTPAAADGGAYVTNFEPFAEKWQDGGVPDLKAGLAELDKQNDAALSLGS</sequence>
<dbReference type="EMBL" id="BAAAQM010000038">
    <property type="protein sequence ID" value="GAA1987365.1"/>
    <property type="molecule type" value="Genomic_DNA"/>
</dbReference>
<dbReference type="CDD" id="cd14748">
    <property type="entry name" value="PBP2_UgpB"/>
    <property type="match status" value="1"/>
</dbReference>
<evidence type="ECO:0000313" key="6">
    <source>
        <dbReference type="Proteomes" id="UP001499854"/>
    </source>
</evidence>
<reference evidence="6" key="1">
    <citation type="journal article" date="2019" name="Int. J. Syst. Evol. Microbiol.">
        <title>The Global Catalogue of Microorganisms (GCM) 10K type strain sequencing project: providing services to taxonomists for standard genome sequencing and annotation.</title>
        <authorList>
            <consortium name="The Broad Institute Genomics Platform"/>
            <consortium name="The Broad Institute Genome Sequencing Center for Infectious Disease"/>
            <person name="Wu L."/>
            <person name="Ma J."/>
        </authorList>
    </citation>
    <scope>NUCLEOTIDE SEQUENCE [LARGE SCALE GENOMIC DNA]</scope>
    <source>
        <strain evidence="6">JCM 16013</strain>
    </source>
</reference>
<evidence type="ECO:0000256" key="3">
    <source>
        <dbReference type="ARBA" id="ARBA00022729"/>
    </source>
</evidence>
<feature type="chain" id="PRO_5045156177" evidence="4">
    <location>
        <begin position="24"/>
        <end position="452"/>
    </location>
</feature>
<comment type="caution">
    <text evidence="5">The sequence shown here is derived from an EMBL/GenBank/DDBJ whole genome shotgun (WGS) entry which is preliminary data.</text>
</comment>
<name>A0ABP5DW89_9ACTN</name>
<accession>A0ABP5DW89</accession>
<evidence type="ECO:0000313" key="5">
    <source>
        <dbReference type="EMBL" id="GAA1987365.1"/>
    </source>
</evidence>
<dbReference type="PANTHER" id="PTHR30061:SF50">
    <property type="entry name" value="MALTOSE_MALTODEXTRIN-BINDING PERIPLASMIC PROTEIN"/>
    <property type="match status" value="1"/>
</dbReference>
<dbReference type="SUPFAM" id="SSF53850">
    <property type="entry name" value="Periplasmic binding protein-like II"/>
    <property type="match status" value="1"/>
</dbReference>
<dbReference type="PANTHER" id="PTHR30061">
    <property type="entry name" value="MALTOSE-BINDING PERIPLASMIC PROTEIN"/>
    <property type="match status" value="1"/>
</dbReference>
<dbReference type="Pfam" id="PF01547">
    <property type="entry name" value="SBP_bac_1"/>
    <property type="match status" value="1"/>
</dbReference>
<evidence type="ECO:0000256" key="2">
    <source>
        <dbReference type="ARBA" id="ARBA00022448"/>
    </source>
</evidence>
<evidence type="ECO:0000256" key="4">
    <source>
        <dbReference type="SAM" id="SignalP"/>
    </source>
</evidence>
<protein>
    <submittedName>
        <fullName evidence="5">Extracellular solute-binding protein</fullName>
    </submittedName>
</protein>
<organism evidence="5 6">
    <name type="scientific">Catenulispora subtropica</name>
    <dbReference type="NCBI Taxonomy" id="450798"/>
    <lineage>
        <taxon>Bacteria</taxon>
        <taxon>Bacillati</taxon>
        <taxon>Actinomycetota</taxon>
        <taxon>Actinomycetes</taxon>
        <taxon>Catenulisporales</taxon>
        <taxon>Catenulisporaceae</taxon>
        <taxon>Catenulispora</taxon>
    </lineage>
</organism>
<keyword evidence="6" id="KW-1185">Reference proteome</keyword>
<dbReference type="Proteomes" id="UP001499854">
    <property type="component" value="Unassembled WGS sequence"/>
</dbReference>
<proteinExistence type="inferred from homology"/>
<dbReference type="Gene3D" id="3.40.190.10">
    <property type="entry name" value="Periplasmic binding protein-like II"/>
    <property type="match status" value="2"/>
</dbReference>
<dbReference type="InterPro" id="IPR006059">
    <property type="entry name" value="SBP"/>
</dbReference>